<dbReference type="EMBL" id="DUZY01000002">
    <property type="protein sequence ID" value="DAD27471.1"/>
    <property type="molecule type" value="Genomic_DNA"/>
</dbReference>
<dbReference type="Proteomes" id="UP000607653">
    <property type="component" value="Unassembled WGS sequence"/>
</dbReference>
<keyword evidence="3" id="KW-1185">Reference proteome</keyword>
<evidence type="ECO:0000313" key="2">
    <source>
        <dbReference type="EMBL" id="DAD27471.1"/>
    </source>
</evidence>
<dbReference type="PANTHER" id="PTHR35737:SF1">
    <property type="entry name" value="CRYPTIC LOCI REGULATOR"/>
    <property type="match status" value="1"/>
</dbReference>
<keyword evidence="1" id="KW-1133">Transmembrane helix</keyword>
<evidence type="ECO:0000313" key="3">
    <source>
        <dbReference type="Proteomes" id="UP000607653"/>
    </source>
</evidence>
<feature type="transmembrane region" description="Helical" evidence="1">
    <location>
        <begin position="69"/>
        <end position="88"/>
    </location>
</feature>
<keyword evidence="1" id="KW-0472">Membrane</keyword>
<sequence length="118" mass="13829">MARTAWEEEWELCNNDDFIYKRKKRRQDYIVAAAPPVPASDPVVEQRQRKEQKKRMLLKLRDQLRQMNLIIIPFVMIYLPPAGMTVGIGRQNSTGLISGERVMKGSRRERVTEEHFTA</sequence>
<proteinExistence type="predicted"/>
<reference evidence="2 3" key="1">
    <citation type="journal article" date="2020" name="Mol. Biol. Evol.">
        <title>Distinct Expression and Methylation Patterns for Genes with Different Fates following a Single Whole-Genome Duplication in Flowering Plants.</title>
        <authorList>
            <person name="Shi T."/>
            <person name="Rahmani R.S."/>
            <person name="Gugger P.F."/>
            <person name="Wang M."/>
            <person name="Li H."/>
            <person name="Zhang Y."/>
            <person name="Li Z."/>
            <person name="Wang Q."/>
            <person name="Van de Peer Y."/>
            <person name="Marchal K."/>
            <person name="Chen J."/>
        </authorList>
    </citation>
    <scope>NUCLEOTIDE SEQUENCE [LARGE SCALE GENOMIC DNA]</scope>
    <source>
        <tissue evidence="2">Leaf</tissue>
    </source>
</reference>
<name>A0A822Y7A4_NELNU</name>
<keyword evidence="1" id="KW-0812">Transmembrane</keyword>
<gene>
    <name evidence="2" type="ORF">HUJ06_028939</name>
</gene>
<protein>
    <submittedName>
        <fullName evidence="2">Uncharacterized protein</fullName>
    </submittedName>
</protein>
<dbReference type="AlphaFoldDB" id="A0A822Y7A4"/>
<comment type="caution">
    <text evidence="2">The sequence shown here is derived from an EMBL/GenBank/DDBJ whole genome shotgun (WGS) entry which is preliminary data.</text>
</comment>
<evidence type="ECO:0000256" key="1">
    <source>
        <dbReference type="SAM" id="Phobius"/>
    </source>
</evidence>
<organism evidence="2 3">
    <name type="scientific">Nelumbo nucifera</name>
    <name type="common">Sacred lotus</name>
    <dbReference type="NCBI Taxonomy" id="4432"/>
    <lineage>
        <taxon>Eukaryota</taxon>
        <taxon>Viridiplantae</taxon>
        <taxon>Streptophyta</taxon>
        <taxon>Embryophyta</taxon>
        <taxon>Tracheophyta</taxon>
        <taxon>Spermatophyta</taxon>
        <taxon>Magnoliopsida</taxon>
        <taxon>Proteales</taxon>
        <taxon>Nelumbonaceae</taxon>
        <taxon>Nelumbo</taxon>
    </lineage>
</organism>
<dbReference type="PANTHER" id="PTHR35737">
    <property type="entry name" value="CRYPTIC LOCI REGULATOR"/>
    <property type="match status" value="1"/>
</dbReference>
<accession>A0A822Y7A4</accession>